<protein>
    <submittedName>
        <fullName evidence="1">Uncharacterized protein</fullName>
    </submittedName>
</protein>
<evidence type="ECO:0000313" key="1">
    <source>
        <dbReference type="EMBL" id="HJD44262.1"/>
    </source>
</evidence>
<evidence type="ECO:0000313" key="2">
    <source>
        <dbReference type="Proteomes" id="UP000823889"/>
    </source>
</evidence>
<comment type="caution">
    <text evidence="1">The sequence shown here is derived from an EMBL/GenBank/DDBJ whole genome shotgun (WGS) entry which is preliminary data.</text>
</comment>
<reference evidence="1" key="1">
    <citation type="journal article" date="2021" name="PeerJ">
        <title>Extensive microbial diversity within the chicken gut microbiome revealed by metagenomics and culture.</title>
        <authorList>
            <person name="Gilroy R."/>
            <person name="Ravi A."/>
            <person name="Getino M."/>
            <person name="Pursley I."/>
            <person name="Horton D.L."/>
            <person name="Alikhan N.F."/>
            <person name="Baker D."/>
            <person name="Gharbi K."/>
            <person name="Hall N."/>
            <person name="Watson M."/>
            <person name="Adriaenssens E.M."/>
            <person name="Foster-Nyarko E."/>
            <person name="Jarju S."/>
            <person name="Secka A."/>
            <person name="Antonio M."/>
            <person name="Oren A."/>
            <person name="Chaudhuri R.R."/>
            <person name="La Ragione R."/>
            <person name="Hildebrand F."/>
            <person name="Pallen M.J."/>
        </authorList>
    </citation>
    <scope>NUCLEOTIDE SEQUENCE</scope>
    <source>
        <strain evidence="1">9264</strain>
    </source>
</reference>
<dbReference type="AlphaFoldDB" id="A0A9D2RIF8"/>
<organism evidence="1 2">
    <name type="scientific">Candidatus Paenalcaligenes intestinipullorum</name>
    <dbReference type="NCBI Taxonomy" id="2838718"/>
    <lineage>
        <taxon>Bacteria</taxon>
        <taxon>Pseudomonadati</taxon>
        <taxon>Pseudomonadota</taxon>
        <taxon>Betaproteobacteria</taxon>
        <taxon>Burkholderiales</taxon>
        <taxon>Alcaligenaceae</taxon>
        <taxon>Paenalcaligenes</taxon>
    </lineage>
</organism>
<gene>
    <name evidence="1" type="ORF">H9906_04435</name>
</gene>
<accession>A0A9D2RIF8</accession>
<reference evidence="1" key="2">
    <citation type="submission" date="2021-04" db="EMBL/GenBank/DDBJ databases">
        <authorList>
            <person name="Gilroy R."/>
        </authorList>
    </citation>
    <scope>NUCLEOTIDE SEQUENCE</scope>
    <source>
        <strain evidence="1">9264</strain>
    </source>
</reference>
<proteinExistence type="predicted"/>
<sequence>MSWRLIILFVVLALGASLWGGYVAGDWLIANGPLRSPTMIAAEEEANALPVLDANGKPYVGAPAQPLVNGRLGFLTPKNERELADWHIESKPADHYNPPIALARQRLNSNQLAQLSQGSAVSPSGLQGIANVDLEGGRRHSGSNEAIQPVEVNLPPAPAEEQRAAPSDPDWQAKLQRALHACSEKGFFDRPSCAWEARNQYCGPNNAWGKVAGCPSKSF</sequence>
<name>A0A9D2RIF8_9BURK</name>
<dbReference type="EMBL" id="DWUQ01000088">
    <property type="protein sequence ID" value="HJD44262.1"/>
    <property type="molecule type" value="Genomic_DNA"/>
</dbReference>
<dbReference type="Proteomes" id="UP000823889">
    <property type="component" value="Unassembled WGS sequence"/>
</dbReference>